<protein>
    <submittedName>
        <fullName evidence="1">Uncharacterized protein</fullName>
    </submittedName>
</protein>
<name>S4P099_9NEOP</name>
<evidence type="ECO:0000313" key="1">
    <source>
        <dbReference type="EMBL" id="JAA79515.1"/>
    </source>
</evidence>
<dbReference type="AlphaFoldDB" id="S4P099"/>
<proteinExistence type="predicted"/>
<reference evidence="1" key="2">
    <citation type="submission" date="2013-05" db="EMBL/GenBank/DDBJ databases">
        <authorList>
            <person name="Carter J.-M."/>
            <person name="Baker S.C."/>
            <person name="Pink R."/>
            <person name="Carter D.R.F."/>
            <person name="Collins A."/>
            <person name="Tomlin J."/>
            <person name="Gibbs M."/>
            <person name="Breuker C.J."/>
        </authorList>
    </citation>
    <scope>NUCLEOTIDE SEQUENCE</scope>
    <source>
        <tissue evidence="1">Ovary</tissue>
    </source>
</reference>
<reference evidence="1" key="1">
    <citation type="journal article" date="2013" name="BMC Genomics">
        <title>Unscrambling butterfly oogenesis.</title>
        <authorList>
            <person name="Carter J.M."/>
            <person name="Baker S.C."/>
            <person name="Pink R."/>
            <person name="Carter D.R."/>
            <person name="Collins A."/>
            <person name="Tomlin J."/>
            <person name="Gibbs M."/>
            <person name="Breuker C.J."/>
        </authorList>
    </citation>
    <scope>NUCLEOTIDE SEQUENCE</scope>
    <source>
        <tissue evidence="1">Ovary</tissue>
    </source>
</reference>
<organism evidence="1">
    <name type="scientific">Pararge aegeria</name>
    <name type="common">speckled wood butterfly</name>
    <dbReference type="NCBI Taxonomy" id="116150"/>
    <lineage>
        <taxon>Eukaryota</taxon>
        <taxon>Metazoa</taxon>
        <taxon>Ecdysozoa</taxon>
        <taxon>Arthropoda</taxon>
        <taxon>Hexapoda</taxon>
        <taxon>Insecta</taxon>
        <taxon>Pterygota</taxon>
        <taxon>Neoptera</taxon>
        <taxon>Endopterygota</taxon>
        <taxon>Lepidoptera</taxon>
        <taxon>Glossata</taxon>
        <taxon>Ditrysia</taxon>
        <taxon>Papilionoidea</taxon>
        <taxon>Nymphalidae</taxon>
        <taxon>Satyrinae</taxon>
        <taxon>Satyrini</taxon>
        <taxon>Parargina</taxon>
        <taxon>Pararge</taxon>
    </lineage>
</organism>
<accession>S4P099</accession>
<dbReference type="EMBL" id="GAIX01013045">
    <property type="protein sequence ID" value="JAA79515.1"/>
    <property type="molecule type" value="Transcribed_RNA"/>
</dbReference>
<sequence>MAARHKFGVSKCWTREGIIVIVGQDGKRHRVTSKAEVNSITQALTNDQVPITVEAVVPSANTTSVLPKVTKPSVKTPLRQKRLARR</sequence>